<evidence type="ECO:0000313" key="3">
    <source>
        <dbReference type="Proteomes" id="UP000030321"/>
    </source>
</evidence>
<dbReference type="GO" id="GO:0016075">
    <property type="term" value="P:rRNA catabolic process"/>
    <property type="evidence" value="ECO:0007669"/>
    <property type="project" value="TreeGrafter"/>
</dbReference>
<gene>
    <name evidence="2" type="ORF">N44_03052</name>
</gene>
<proteinExistence type="predicted"/>
<accession>A0A0A1VXF4</accession>
<dbReference type="InterPro" id="IPR002716">
    <property type="entry name" value="PIN_dom"/>
</dbReference>
<feature type="domain" description="PIN" evidence="1">
    <location>
        <begin position="5"/>
        <end position="128"/>
    </location>
</feature>
<dbReference type="InterPro" id="IPR039018">
    <property type="entry name" value="VapC20-like"/>
</dbReference>
<dbReference type="PANTHER" id="PTHR42188">
    <property type="entry name" value="23S RRNA-SPECIFIC ENDONUCLEASE VAPC20"/>
    <property type="match status" value="1"/>
</dbReference>
<protein>
    <recommendedName>
        <fullName evidence="1">PIN domain-containing protein</fullName>
    </recommendedName>
</protein>
<evidence type="ECO:0000259" key="1">
    <source>
        <dbReference type="Pfam" id="PF01850"/>
    </source>
</evidence>
<dbReference type="EMBL" id="BBPA01000057">
    <property type="protein sequence ID" value="GAL94472.1"/>
    <property type="molecule type" value="Genomic_DNA"/>
</dbReference>
<organism evidence="2 3">
    <name type="scientific">Microcystis aeruginosa NIES-44</name>
    <dbReference type="NCBI Taxonomy" id="449439"/>
    <lineage>
        <taxon>Bacteria</taxon>
        <taxon>Bacillati</taxon>
        <taxon>Cyanobacteriota</taxon>
        <taxon>Cyanophyceae</taxon>
        <taxon>Oscillatoriophycideae</taxon>
        <taxon>Chroococcales</taxon>
        <taxon>Microcystaceae</taxon>
        <taxon>Microcystis</taxon>
    </lineage>
</organism>
<dbReference type="GO" id="GO:0004521">
    <property type="term" value="F:RNA endonuclease activity"/>
    <property type="evidence" value="ECO:0007669"/>
    <property type="project" value="InterPro"/>
</dbReference>
<evidence type="ECO:0000313" key="2">
    <source>
        <dbReference type="EMBL" id="GAL94472.1"/>
    </source>
</evidence>
<dbReference type="Pfam" id="PF01850">
    <property type="entry name" value="PIN"/>
    <property type="match status" value="1"/>
</dbReference>
<dbReference type="Proteomes" id="UP000030321">
    <property type="component" value="Unassembled WGS sequence"/>
</dbReference>
<comment type="caution">
    <text evidence="2">The sequence shown here is derived from an EMBL/GenBank/DDBJ whole genome shotgun (WGS) entry which is preliminary data.</text>
</comment>
<sequence length="135" mass="15731">MDKEIIVDTSALIAFFVKSETHHESAQKYYLENPHNNWIILESVFDETVTWIRSKVSSRASIQVGQILREDHRYINVSDSDDLATWEAFCKYNDKKWSYTDCSILVMAHRLQIFKVFAFDDHIRQMAGLGIVCVP</sequence>
<name>A0A0A1VXF4_MICAE</name>
<dbReference type="RefSeq" id="WP_045360544.1">
    <property type="nucleotide sequence ID" value="NZ_BBPA01000057.1"/>
</dbReference>
<dbReference type="SUPFAM" id="SSF88723">
    <property type="entry name" value="PIN domain-like"/>
    <property type="match status" value="1"/>
</dbReference>
<dbReference type="AlphaFoldDB" id="A0A0A1VXF4"/>
<dbReference type="Gene3D" id="3.40.50.1010">
    <property type="entry name" value="5'-nuclease"/>
    <property type="match status" value="1"/>
</dbReference>
<dbReference type="InterPro" id="IPR029060">
    <property type="entry name" value="PIN-like_dom_sf"/>
</dbReference>
<reference evidence="3" key="1">
    <citation type="journal article" date="2015" name="Genome">
        <title>Whole Genome Sequence of the Non-Microcystin-Producing Microcystis aeruginosa Strain NIES-44.</title>
        <authorList>
            <person name="Okano K."/>
            <person name="Miyata N."/>
            <person name="Ozaki Y."/>
        </authorList>
    </citation>
    <scope>NUCLEOTIDE SEQUENCE [LARGE SCALE GENOMIC DNA]</scope>
    <source>
        <strain evidence="3">NIES-44</strain>
    </source>
</reference>
<dbReference type="PANTHER" id="PTHR42188:SF1">
    <property type="entry name" value="23S RRNA-SPECIFIC ENDONUCLEASE VAPC20"/>
    <property type="match status" value="1"/>
</dbReference>